<keyword evidence="1" id="KW-1133">Transmembrane helix</keyword>
<gene>
    <name evidence="2" type="ORF">VP01_5775g1</name>
</gene>
<organism evidence="2 3">
    <name type="scientific">Puccinia sorghi</name>
    <dbReference type="NCBI Taxonomy" id="27349"/>
    <lineage>
        <taxon>Eukaryota</taxon>
        <taxon>Fungi</taxon>
        <taxon>Dikarya</taxon>
        <taxon>Basidiomycota</taxon>
        <taxon>Pucciniomycotina</taxon>
        <taxon>Pucciniomycetes</taxon>
        <taxon>Pucciniales</taxon>
        <taxon>Pucciniaceae</taxon>
        <taxon>Puccinia</taxon>
    </lineage>
</organism>
<proteinExistence type="predicted"/>
<reference evidence="2 3" key="1">
    <citation type="submission" date="2015-08" db="EMBL/GenBank/DDBJ databases">
        <title>Next Generation Sequencing and Analysis of the Genome of Puccinia sorghi L Schw, the Causal Agent of Maize Common Rust.</title>
        <authorList>
            <person name="Rochi L."/>
            <person name="Burguener G."/>
            <person name="Darino M."/>
            <person name="Turjanski A."/>
            <person name="Kreff E."/>
            <person name="Dieguez M.J."/>
            <person name="Sacco F."/>
        </authorList>
    </citation>
    <scope>NUCLEOTIDE SEQUENCE [LARGE SCALE GENOMIC DNA]</scope>
    <source>
        <strain evidence="2 3">RO10H11247</strain>
    </source>
</reference>
<keyword evidence="3" id="KW-1185">Reference proteome</keyword>
<name>A0A0L6UKE7_9BASI</name>
<keyword evidence="1" id="KW-0472">Membrane</keyword>
<dbReference type="AlphaFoldDB" id="A0A0L6UKE7"/>
<keyword evidence="1" id="KW-0812">Transmembrane</keyword>
<feature type="transmembrane region" description="Helical" evidence="1">
    <location>
        <begin position="12"/>
        <end position="29"/>
    </location>
</feature>
<evidence type="ECO:0000256" key="1">
    <source>
        <dbReference type="SAM" id="Phobius"/>
    </source>
</evidence>
<dbReference type="Proteomes" id="UP000037035">
    <property type="component" value="Unassembled WGS sequence"/>
</dbReference>
<accession>A0A0L6UKE7</accession>
<sequence length="115" mass="12907">MVVILYLIGDLWAFSQCLILFFMILLLQLTKIMLLTPSKGYYTTDASHQSPTITTATNSFDLYQGDSINPSLSIDKTSIMAHPLAPDYLIQKVLIPETTIILIFEDLQVDINNPV</sequence>
<protein>
    <submittedName>
        <fullName evidence="2">Uncharacterized protein</fullName>
    </submittedName>
</protein>
<dbReference type="OrthoDB" id="128308at2759"/>
<evidence type="ECO:0000313" key="3">
    <source>
        <dbReference type="Proteomes" id="UP000037035"/>
    </source>
</evidence>
<feature type="non-terminal residue" evidence="2">
    <location>
        <position position="115"/>
    </location>
</feature>
<evidence type="ECO:0000313" key="2">
    <source>
        <dbReference type="EMBL" id="KNZ48285.1"/>
    </source>
</evidence>
<comment type="caution">
    <text evidence="2">The sequence shown here is derived from an EMBL/GenBank/DDBJ whole genome shotgun (WGS) entry which is preliminary data.</text>
</comment>
<dbReference type="VEuPathDB" id="FungiDB:VP01_5775g1"/>
<dbReference type="EMBL" id="LAVV01011024">
    <property type="protein sequence ID" value="KNZ48285.1"/>
    <property type="molecule type" value="Genomic_DNA"/>
</dbReference>